<proteinExistence type="predicted"/>
<name>A0A225DVU1_9BACT</name>
<dbReference type="EMBL" id="NIDE01000002">
    <property type="protein sequence ID" value="OWK45143.1"/>
    <property type="molecule type" value="Genomic_DNA"/>
</dbReference>
<comment type="caution">
    <text evidence="1">The sequence shown here is derived from an EMBL/GenBank/DDBJ whole genome shotgun (WGS) entry which is preliminary data.</text>
</comment>
<protein>
    <submittedName>
        <fullName evidence="1">Uncharacterized protein</fullName>
    </submittedName>
</protein>
<dbReference type="AlphaFoldDB" id="A0A225DVU1"/>
<organism evidence="1 2">
    <name type="scientific">Fimbriiglobus ruber</name>
    <dbReference type="NCBI Taxonomy" id="1908690"/>
    <lineage>
        <taxon>Bacteria</taxon>
        <taxon>Pseudomonadati</taxon>
        <taxon>Planctomycetota</taxon>
        <taxon>Planctomycetia</taxon>
        <taxon>Gemmatales</taxon>
        <taxon>Gemmataceae</taxon>
        <taxon>Fimbriiglobus</taxon>
    </lineage>
</organism>
<sequence length="37" mass="4043">MRERRSVCFTGRPAGVRKTDAAGGVAVRAPRLPRVTF</sequence>
<reference evidence="2" key="1">
    <citation type="submission" date="2017-06" db="EMBL/GenBank/DDBJ databases">
        <title>Genome analysis of Fimbriiglobus ruber SP5, the first member of the order Planctomycetales with confirmed chitinolytic capability.</title>
        <authorList>
            <person name="Ravin N.V."/>
            <person name="Rakitin A.L."/>
            <person name="Ivanova A.A."/>
            <person name="Beletsky A.V."/>
            <person name="Kulichevskaya I.S."/>
            <person name="Mardanov A.V."/>
            <person name="Dedysh S.N."/>
        </authorList>
    </citation>
    <scope>NUCLEOTIDE SEQUENCE [LARGE SCALE GENOMIC DNA]</scope>
    <source>
        <strain evidence="2">SP5</strain>
    </source>
</reference>
<evidence type="ECO:0000313" key="2">
    <source>
        <dbReference type="Proteomes" id="UP000214646"/>
    </source>
</evidence>
<evidence type="ECO:0000313" key="1">
    <source>
        <dbReference type="EMBL" id="OWK45143.1"/>
    </source>
</evidence>
<dbReference type="Proteomes" id="UP000214646">
    <property type="component" value="Unassembled WGS sequence"/>
</dbReference>
<gene>
    <name evidence="1" type="ORF">FRUB_01474</name>
</gene>
<keyword evidence="2" id="KW-1185">Reference proteome</keyword>
<accession>A0A225DVU1</accession>